<proteinExistence type="predicted"/>
<dbReference type="SUPFAM" id="SSF55781">
    <property type="entry name" value="GAF domain-like"/>
    <property type="match status" value="1"/>
</dbReference>
<evidence type="ECO:0000259" key="2">
    <source>
        <dbReference type="Pfam" id="PF11845"/>
    </source>
</evidence>
<dbReference type="InterPro" id="IPR003018">
    <property type="entry name" value="GAF"/>
</dbReference>
<dbReference type="Gene3D" id="3.30.450.20">
    <property type="entry name" value="PAS domain"/>
    <property type="match status" value="1"/>
</dbReference>
<name>A0AAE3SDF5_9BACT</name>
<dbReference type="Pfam" id="PF11845">
    <property type="entry name" value="Tll0287-like"/>
    <property type="match status" value="1"/>
</dbReference>
<dbReference type="RefSeq" id="WP_301188910.1">
    <property type="nucleotide sequence ID" value="NZ_JAPDPJ010000003.1"/>
</dbReference>
<dbReference type="InterPro" id="IPR029016">
    <property type="entry name" value="GAF-like_dom_sf"/>
</dbReference>
<protein>
    <submittedName>
        <fullName evidence="4">DUF3365 domain-containing protein</fullName>
    </submittedName>
</protein>
<accession>A0AAE3SDF5</accession>
<gene>
    <name evidence="4" type="ORF">OM075_02610</name>
</gene>
<dbReference type="Proteomes" id="UP001209229">
    <property type="component" value="Unassembled WGS sequence"/>
</dbReference>
<evidence type="ECO:0000259" key="3">
    <source>
        <dbReference type="Pfam" id="PF13185"/>
    </source>
</evidence>
<feature type="domain" description="Tll0287-like" evidence="2">
    <location>
        <begin position="89"/>
        <end position="200"/>
    </location>
</feature>
<comment type="caution">
    <text evidence="4">The sequence shown here is derived from an EMBL/GenBank/DDBJ whole genome shotgun (WGS) entry which is preliminary data.</text>
</comment>
<dbReference type="Gene3D" id="3.30.450.290">
    <property type="match status" value="1"/>
</dbReference>
<dbReference type="Pfam" id="PF13185">
    <property type="entry name" value="GAF_2"/>
    <property type="match status" value="1"/>
</dbReference>
<dbReference type="Gene3D" id="3.30.450.40">
    <property type="match status" value="1"/>
</dbReference>
<evidence type="ECO:0000313" key="4">
    <source>
        <dbReference type="EMBL" id="MCW3785338.1"/>
    </source>
</evidence>
<dbReference type="InterPro" id="IPR021796">
    <property type="entry name" value="Tll0287-like_dom"/>
</dbReference>
<keyword evidence="1" id="KW-0812">Transmembrane</keyword>
<reference evidence="4" key="1">
    <citation type="submission" date="2022-10" db="EMBL/GenBank/DDBJ databases">
        <authorList>
            <person name="Yu W.X."/>
        </authorList>
    </citation>
    <scope>NUCLEOTIDE SEQUENCE</scope>
    <source>
        <strain evidence="4">AAT</strain>
    </source>
</reference>
<sequence length="568" mass="65519">MVAFKEKHLKRVAIYLIVGIFFFLLFDFFQEIKTIKRHKNEILENTAYQTFFKNLLYRRWIAMHGGVYVPVSEETPSNPYLKVENKDIYTTDSVHLTLVNPAYMTRQAFNLNKSLGSGEIEKITSLDPINPINTPDAWEQKALKIFKDSIMYYAEFDTINGKEYYRYMRALVVEESCFKCHQYQGYQLGDVRGGISVAIPMDQYKERGQRVLFAKGRSNAIVFLLVLGVVLVFYWSVHRMLKKELKLKREKDQKNDEIEQIFEHTPMSIFVVNKDLNLVNANTLGKEMIGVEDLKRNQMQIGQAIGCAYFIDSIDVNDCFKYCAKYQSGDSCELAELIKYSFVSNQNQFKNKLNFDIKVQDRIDVRNYEVSTVHLTQNEQDSVLLMVDDVTEMAKNERELKLINARLKGVESIIYYKAKSTHDLLNSALEEIINYTGSDTGAVYYYDEVKGVFILNNWSDSFSLSLPDAVKHSAKLNNLNCLTSAVKFKKPIIRNDSNEHYSFYKNGAEKGLKSLTIPIIKDGTTQAVVWVASKTKTYSDFDAQQVLLLLDAAWVLLERMDLMDKSLQ</sequence>
<keyword evidence="1" id="KW-1133">Transmembrane helix</keyword>
<feature type="domain" description="GAF" evidence="3">
    <location>
        <begin position="419"/>
        <end position="558"/>
    </location>
</feature>
<evidence type="ECO:0000313" key="5">
    <source>
        <dbReference type="Proteomes" id="UP001209229"/>
    </source>
</evidence>
<organism evidence="4 5">
    <name type="scientific">Plebeiibacterium sediminum</name>
    <dbReference type="NCBI Taxonomy" id="2992112"/>
    <lineage>
        <taxon>Bacteria</taxon>
        <taxon>Pseudomonadati</taxon>
        <taxon>Bacteroidota</taxon>
        <taxon>Bacteroidia</taxon>
        <taxon>Marinilabiliales</taxon>
        <taxon>Marinilabiliaceae</taxon>
        <taxon>Plebeiibacterium</taxon>
    </lineage>
</organism>
<dbReference type="EMBL" id="JAPDPJ010000003">
    <property type="protein sequence ID" value="MCW3785338.1"/>
    <property type="molecule type" value="Genomic_DNA"/>
</dbReference>
<evidence type="ECO:0000256" key="1">
    <source>
        <dbReference type="SAM" id="Phobius"/>
    </source>
</evidence>
<dbReference type="AlphaFoldDB" id="A0AAE3SDF5"/>
<feature type="transmembrane region" description="Helical" evidence="1">
    <location>
        <begin position="12"/>
        <end position="29"/>
    </location>
</feature>
<feature type="transmembrane region" description="Helical" evidence="1">
    <location>
        <begin position="220"/>
        <end position="237"/>
    </location>
</feature>
<keyword evidence="5" id="KW-1185">Reference proteome</keyword>
<keyword evidence="1" id="KW-0472">Membrane</keyword>